<evidence type="ECO:0000313" key="2">
    <source>
        <dbReference type="EMBL" id="PPQ71293.1"/>
    </source>
</evidence>
<feature type="region of interest" description="Disordered" evidence="1">
    <location>
        <begin position="72"/>
        <end position="125"/>
    </location>
</feature>
<dbReference type="AlphaFoldDB" id="A0A409VYI1"/>
<name>A0A409VYI1_9AGAR</name>
<comment type="caution">
    <text evidence="2">The sequence shown here is derived from an EMBL/GenBank/DDBJ whole genome shotgun (WGS) entry which is preliminary data.</text>
</comment>
<accession>A0A409VYI1</accession>
<organism evidence="2 3">
    <name type="scientific">Gymnopilus dilepis</name>
    <dbReference type="NCBI Taxonomy" id="231916"/>
    <lineage>
        <taxon>Eukaryota</taxon>
        <taxon>Fungi</taxon>
        <taxon>Dikarya</taxon>
        <taxon>Basidiomycota</taxon>
        <taxon>Agaricomycotina</taxon>
        <taxon>Agaricomycetes</taxon>
        <taxon>Agaricomycetidae</taxon>
        <taxon>Agaricales</taxon>
        <taxon>Agaricineae</taxon>
        <taxon>Hymenogastraceae</taxon>
        <taxon>Gymnopilus</taxon>
    </lineage>
</organism>
<dbReference type="EMBL" id="NHYE01005508">
    <property type="protein sequence ID" value="PPQ71293.1"/>
    <property type="molecule type" value="Genomic_DNA"/>
</dbReference>
<feature type="compositionally biased region" description="Pro residues" evidence="1">
    <location>
        <begin position="88"/>
        <end position="101"/>
    </location>
</feature>
<dbReference type="Proteomes" id="UP000284706">
    <property type="component" value="Unassembled WGS sequence"/>
</dbReference>
<dbReference type="InParanoid" id="A0A409VYI1"/>
<proteinExistence type="predicted"/>
<keyword evidence="3" id="KW-1185">Reference proteome</keyword>
<sequence>MASIHEFGKRFVGKFRKLTKLEHREQAVDEFGRNYNERPELTEDLRAAAIAGQEEAWDTLTMKARQNIAALNEGTTPLEERMSGDNINPPPMPDAAPPPPSYTTAQQPVYAMPPAPGTRITTNRSGNVSTVPTFVQTSCVF</sequence>
<evidence type="ECO:0000313" key="3">
    <source>
        <dbReference type="Proteomes" id="UP000284706"/>
    </source>
</evidence>
<reference evidence="2 3" key="1">
    <citation type="journal article" date="2018" name="Evol. Lett.">
        <title>Horizontal gene cluster transfer increased hallucinogenic mushroom diversity.</title>
        <authorList>
            <person name="Reynolds H.T."/>
            <person name="Vijayakumar V."/>
            <person name="Gluck-Thaler E."/>
            <person name="Korotkin H.B."/>
            <person name="Matheny P.B."/>
            <person name="Slot J.C."/>
        </authorList>
    </citation>
    <scope>NUCLEOTIDE SEQUENCE [LARGE SCALE GENOMIC DNA]</scope>
    <source>
        <strain evidence="2 3">SRW20</strain>
    </source>
</reference>
<gene>
    <name evidence="2" type="ORF">CVT26_011943</name>
</gene>
<evidence type="ECO:0000256" key="1">
    <source>
        <dbReference type="SAM" id="MobiDB-lite"/>
    </source>
</evidence>
<protein>
    <submittedName>
        <fullName evidence="2">Uncharacterized protein</fullName>
    </submittedName>
</protein>